<dbReference type="OrthoDB" id="306887at2"/>
<dbReference type="EMBL" id="CZBE01000002">
    <property type="protein sequence ID" value="CUP29037.1"/>
    <property type="molecule type" value="Genomic_DNA"/>
</dbReference>
<organism evidence="2 3">
    <name type="scientific">Anaerotruncus colihominis</name>
    <dbReference type="NCBI Taxonomy" id="169435"/>
    <lineage>
        <taxon>Bacteria</taxon>
        <taxon>Bacillati</taxon>
        <taxon>Bacillota</taxon>
        <taxon>Clostridia</taxon>
        <taxon>Eubacteriales</taxon>
        <taxon>Oscillospiraceae</taxon>
        <taxon>Anaerotruncus</taxon>
    </lineage>
</organism>
<dbReference type="Pfam" id="PF09851">
    <property type="entry name" value="SHOCT"/>
    <property type="match status" value="1"/>
</dbReference>
<dbReference type="InterPro" id="IPR018649">
    <property type="entry name" value="SHOCT"/>
</dbReference>
<dbReference type="Proteomes" id="UP000095765">
    <property type="component" value="Unassembled WGS sequence"/>
</dbReference>
<evidence type="ECO:0000313" key="2">
    <source>
        <dbReference type="EMBL" id="CUP29037.1"/>
    </source>
</evidence>
<reference evidence="2 3" key="1">
    <citation type="submission" date="2015-09" db="EMBL/GenBank/DDBJ databases">
        <authorList>
            <consortium name="Pathogen Informatics"/>
        </authorList>
    </citation>
    <scope>NUCLEOTIDE SEQUENCE [LARGE SCALE GENOMIC DNA]</scope>
    <source>
        <strain evidence="2 3">2789STDY5834939</strain>
    </source>
</reference>
<proteinExistence type="predicted"/>
<name>A0A174M2C2_9FIRM</name>
<accession>A0A174M2C2</accession>
<gene>
    <name evidence="2" type="ORF">ERS852551_00321</name>
</gene>
<dbReference type="AlphaFoldDB" id="A0A174M2C2"/>
<evidence type="ECO:0000313" key="3">
    <source>
        <dbReference type="Proteomes" id="UP000095765"/>
    </source>
</evidence>
<protein>
    <recommendedName>
        <fullName evidence="1">SHOCT domain-containing protein</fullName>
    </recommendedName>
</protein>
<dbReference type="RefSeq" id="WP_055243867.1">
    <property type="nucleotide sequence ID" value="NZ_CABIWA010000001.1"/>
</dbReference>
<evidence type="ECO:0000259" key="1">
    <source>
        <dbReference type="Pfam" id="PF09851"/>
    </source>
</evidence>
<feature type="domain" description="SHOCT" evidence="1">
    <location>
        <begin position="132"/>
        <end position="159"/>
    </location>
</feature>
<sequence>MYYANKAQFDKKAKKILKIALRYGVIKSEDEVNVILCSNVFSDTNNCALCTDNAVILGRRKVGVLFFADIYDLSTITSIAYQKCDLSIVLGGGETVKIGIAADPAHYTDFISYVLAKIKPQGVASPSVSVADEIRKFKELLDLGAITEDEYNAKKKDLLGL</sequence>